<comment type="caution">
    <text evidence="2">The sequence shown here is derived from an EMBL/GenBank/DDBJ whole genome shotgun (WGS) entry which is preliminary data.</text>
</comment>
<sequence length="326" mass="36138">MKAIVWTKYGSPDLLEYADVPKPVPKNNEILIKIKAATVTAGDCELRRFDIAPWIWLPVRLYMGILKPRICVLGQEFSGEIEYVGKNVTQFNKGDKIFASAGMGMGAYAQYKCLPETNTIGFIPNNMNFEEAATIATGGINGLHFLRKANVEKGHNILINGAGGSIGTYALQIAKSLGAQVTCVDRANKLEMLSTIGADYVIDYKNEDFTKNDKKYDAIIDVVGTSSFKRSLKSLNKNGRYILGNPRFWGMMKGILNNLKSNKKVIFQLANESKKDLAYLTNLIEAGKIKSIIDKRFSLEQVPDAHKYVEAGYKKGNVVISIPQDH</sequence>
<dbReference type="SMART" id="SM00829">
    <property type="entry name" value="PKS_ER"/>
    <property type="match status" value="1"/>
</dbReference>
<protein>
    <recommendedName>
        <fullName evidence="1">Enoyl reductase (ER) domain-containing protein</fullName>
    </recommendedName>
</protein>
<evidence type="ECO:0000259" key="1">
    <source>
        <dbReference type="SMART" id="SM00829"/>
    </source>
</evidence>
<dbReference type="InterPro" id="IPR036291">
    <property type="entry name" value="NAD(P)-bd_dom_sf"/>
</dbReference>
<dbReference type="RefSeq" id="WP_066319955.1">
    <property type="nucleotide sequence ID" value="NZ_LQRT01000060.1"/>
</dbReference>
<dbReference type="STRING" id="1642818.AWE51_18780"/>
<dbReference type="InterPro" id="IPR011032">
    <property type="entry name" value="GroES-like_sf"/>
</dbReference>
<dbReference type="EMBL" id="LQRT01000060">
    <property type="protein sequence ID" value="KZS38092.1"/>
    <property type="molecule type" value="Genomic_DNA"/>
</dbReference>
<dbReference type="Gene3D" id="3.40.50.720">
    <property type="entry name" value="NAD(P)-binding Rossmann-like Domain"/>
    <property type="match status" value="1"/>
</dbReference>
<reference evidence="2 3" key="1">
    <citation type="submission" date="2016-01" db="EMBL/GenBank/DDBJ databases">
        <title>The draft genome sequence of Aquimarina sp. RZW4-3-2.</title>
        <authorList>
            <person name="Wang Y."/>
        </authorList>
    </citation>
    <scope>NUCLEOTIDE SEQUENCE [LARGE SCALE GENOMIC DNA]</scope>
    <source>
        <strain evidence="2 3">RZW4-3-2</strain>
    </source>
</reference>
<feature type="domain" description="Enoyl reductase (ER)" evidence="1">
    <location>
        <begin position="10"/>
        <end position="320"/>
    </location>
</feature>
<dbReference type="InterPro" id="IPR013154">
    <property type="entry name" value="ADH-like_N"/>
</dbReference>
<dbReference type="InterPro" id="IPR052733">
    <property type="entry name" value="Chloroplast_QOR"/>
</dbReference>
<dbReference type="SUPFAM" id="SSF51735">
    <property type="entry name" value="NAD(P)-binding Rossmann-fold domains"/>
    <property type="match status" value="1"/>
</dbReference>
<evidence type="ECO:0000313" key="3">
    <source>
        <dbReference type="Proteomes" id="UP000076715"/>
    </source>
</evidence>
<gene>
    <name evidence="2" type="ORF">AWE51_18780</name>
</gene>
<keyword evidence="3" id="KW-1185">Reference proteome</keyword>
<dbReference type="CDD" id="cd08267">
    <property type="entry name" value="MDR1"/>
    <property type="match status" value="1"/>
</dbReference>
<dbReference type="PANTHER" id="PTHR44013">
    <property type="entry name" value="ZINC-TYPE ALCOHOL DEHYDROGENASE-LIKE PROTEIN C16A3.02C"/>
    <property type="match status" value="1"/>
</dbReference>
<evidence type="ECO:0000313" key="2">
    <source>
        <dbReference type="EMBL" id="KZS38092.1"/>
    </source>
</evidence>
<accession>A0A162WGX3</accession>
<dbReference type="Proteomes" id="UP000076715">
    <property type="component" value="Unassembled WGS sequence"/>
</dbReference>
<proteinExistence type="predicted"/>
<dbReference type="Pfam" id="PF08240">
    <property type="entry name" value="ADH_N"/>
    <property type="match status" value="1"/>
</dbReference>
<dbReference type="PANTHER" id="PTHR44013:SF1">
    <property type="entry name" value="ZINC-TYPE ALCOHOL DEHYDROGENASE-LIKE PROTEIN C16A3.02C"/>
    <property type="match status" value="1"/>
</dbReference>
<organism evidence="2 3">
    <name type="scientific">Aquimarina aggregata</name>
    <dbReference type="NCBI Taxonomy" id="1642818"/>
    <lineage>
        <taxon>Bacteria</taxon>
        <taxon>Pseudomonadati</taxon>
        <taxon>Bacteroidota</taxon>
        <taxon>Flavobacteriia</taxon>
        <taxon>Flavobacteriales</taxon>
        <taxon>Flavobacteriaceae</taxon>
        <taxon>Aquimarina</taxon>
    </lineage>
</organism>
<dbReference type="Gene3D" id="3.90.180.10">
    <property type="entry name" value="Medium-chain alcohol dehydrogenases, catalytic domain"/>
    <property type="match status" value="1"/>
</dbReference>
<dbReference type="GO" id="GO:0016491">
    <property type="term" value="F:oxidoreductase activity"/>
    <property type="evidence" value="ECO:0007669"/>
    <property type="project" value="InterPro"/>
</dbReference>
<name>A0A162WGX3_9FLAO</name>
<dbReference type="SUPFAM" id="SSF50129">
    <property type="entry name" value="GroES-like"/>
    <property type="match status" value="1"/>
</dbReference>
<dbReference type="OrthoDB" id="9787435at2"/>
<dbReference type="AlphaFoldDB" id="A0A162WGX3"/>
<dbReference type="InterPro" id="IPR020843">
    <property type="entry name" value="ER"/>
</dbReference>
<dbReference type="Pfam" id="PF13602">
    <property type="entry name" value="ADH_zinc_N_2"/>
    <property type="match status" value="1"/>
</dbReference>